<protein>
    <submittedName>
        <fullName evidence="1">Uncharacterized protein</fullName>
    </submittedName>
</protein>
<name>F0BKK0_9XANT</name>
<reference evidence="1 2" key="1">
    <citation type="journal article" date="2011" name="BMC Genomics">
        <title>Comparative genomics reveals diversity among xanthomonads infecting tomato and pepper.</title>
        <authorList>
            <person name="Potnis N."/>
            <person name="Krasileva K."/>
            <person name="Chow V."/>
            <person name="Almeida N.F."/>
            <person name="Patil P.B."/>
            <person name="Ryan R.P."/>
            <person name="Sharlach M."/>
            <person name="Behlau F."/>
            <person name="Dow J.M."/>
            <person name="Momol M.T."/>
            <person name="White F.F."/>
            <person name="Preston J.F."/>
            <person name="Vinatzer B.A."/>
            <person name="Koebnik R."/>
            <person name="Setubal J.C."/>
            <person name="Norman D.J."/>
            <person name="Staskawicz B.J."/>
            <person name="Jones J.B."/>
        </authorList>
    </citation>
    <scope>NUCLEOTIDE SEQUENCE [LARGE SCALE GENOMIC DNA]</scope>
    <source>
        <strain evidence="1 2">ATCC 35937</strain>
    </source>
</reference>
<comment type="caution">
    <text evidence="1">The sequence shown here is derived from an EMBL/GenBank/DDBJ whole genome shotgun (WGS) entry which is preliminary data.</text>
</comment>
<evidence type="ECO:0000313" key="2">
    <source>
        <dbReference type="Proteomes" id="UP000003299"/>
    </source>
</evidence>
<dbReference type="AlphaFoldDB" id="F0BKK0"/>
<dbReference type="Proteomes" id="UP000003299">
    <property type="component" value="Unassembled WGS sequence"/>
</dbReference>
<evidence type="ECO:0000313" key="1">
    <source>
        <dbReference type="EMBL" id="EGD07003.1"/>
    </source>
</evidence>
<dbReference type="GeneID" id="46982545"/>
<dbReference type="EMBL" id="AEQV01000260">
    <property type="protein sequence ID" value="EGD07003.1"/>
    <property type="molecule type" value="Genomic_DNA"/>
</dbReference>
<sequence length="94" mass="10929">MKQYSRISSVLKTAFNAEDGLSLEVSKRLYERLVTRSPGFEGFKAELAEAFENPRTSWKSLLLNDQYEVYDAINEMEARDYAFSILWLPLQDNL</sequence>
<dbReference type="RefSeq" id="WP_005997802.1">
    <property type="nucleotide sequence ID" value="NZ_AEQV01000260.1"/>
</dbReference>
<accession>F0BKK0</accession>
<dbReference type="KEGG" id="xve:BJD12_14400"/>
<organism evidence="1 2">
    <name type="scientific">Xanthomonas vesicatoria ATCC 35937</name>
    <dbReference type="NCBI Taxonomy" id="925775"/>
    <lineage>
        <taxon>Bacteria</taxon>
        <taxon>Pseudomonadati</taxon>
        <taxon>Pseudomonadota</taxon>
        <taxon>Gammaproteobacteria</taxon>
        <taxon>Lysobacterales</taxon>
        <taxon>Lysobacteraceae</taxon>
        <taxon>Xanthomonas</taxon>
    </lineage>
</organism>
<dbReference type="eggNOG" id="ENOG502ZKMS">
    <property type="taxonomic scope" value="Bacteria"/>
</dbReference>
<gene>
    <name evidence="1" type="ORF">XVE_4815</name>
</gene>
<proteinExistence type="predicted"/>